<dbReference type="NCBIfam" id="TIGR00513">
    <property type="entry name" value="accA"/>
    <property type="match status" value="1"/>
</dbReference>
<dbReference type="PANTHER" id="PTHR42853:SF3">
    <property type="entry name" value="ACETYL-COENZYME A CARBOXYLASE CARBOXYL TRANSFERASE SUBUNIT ALPHA, CHLOROPLASTIC"/>
    <property type="match status" value="1"/>
</dbReference>
<dbReference type="PATRIC" id="fig|926566.3.peg.1920"/>
<dbReference type="Proteomes" id="UP000006056">
    <property type="component" value="Chromosome"/>
</dbReference>
<dbReference type="GO" id="GO:0005524">
    <property type="term" value="F:ATP binding"/>
    <property type="evidence" value="ECO:0007669"/>
    <property type="project" value="UniProtKB-KW"/>
</dbReference>
<evidence type="ECO:0000256" key="5">
    <source>
        <dbReference type="ARBA" id="ARBA00022832"/>
    </source>
</evidence>
<comment type="subcellular location">
    <subcellularLocation>
        <location evidence="10">Cytoplasm</location>
    </subcellularLocation>
</comment>
<dbReference type="GO" id="GO:0016743">
    <property type="term" value="F:carboxyl- or carbamoyltransferase activity"/>
    <property type="evidence" value="ECO:0007669"/>
    <property type="project" value="UniProtKB-UniRule"/>
</dbReference>
<evidence type="ECO:0000259" key="11">
    <source>
        <dbReference type="PROSITE" id="PS50989"/>
    </source>
</evidence>
<comment type="function">
    <text evidence="10">Component of the acetyl coenzyme A carboxylase (ACC) complex. First, biotin carboxylase catalyzes the carboxylation of biotin on its carrier protein (BCCP) and then the CO(2) group is transferred by the carboxyltransferase to acetyl-CoA to form malonyl-CoA.</text>
</comment>
<evidence type="ECO:0000256" key="8">
    <source>
        <dbReference type="ARBA" id="ARBA00023160"/>
    </source>
</evidence>
<dbReference type="STRING" id="926566.Terro_1946"/>
<dbReference type="InterPro" id="IPR029045">
    <property type="entry name" value="ClpP/crotonase-like_dom_sf"/>
</dbReference>
<dbReference type="PANTHER" id="PTHR42853">
    <property type="entry name" value="ACETYL-COENZYME A CARBOXYLASE CARBOXYL TRANSFERASE SUBUNIT ALPHA"/>
    <property type="match status" value="1"/>
</dbReference>
<evidence type="ECO:0000256" key="7">
    <source>
        <dbReference type="ARBA" id="ARBA00023098"/>
    </source>
</evidence>
<protein>
    <recommendedName>
        <fullName evidence="10">Acetyl-coenzyme A carboxylase carboxyl transferase subunit alpha</fullName>
        <shortName evidence="10">ACCase subunit alpha</shortName>
        <shortName evidence="10">Acetyl-CoA carboxylase carboxyltransferase subunit alpha</shortName>
        <ecNumber evidence="10">2.1.3.15</ecNumber>
    </recommendedName>
</protein>
<dbReference type="InterPro" id="IPR001095">
    <property type="entry name" value="Acetyl_CoA_COase_a_su"/>
</dbReference>
<comment type="catalytic activity">
    <reaction evidence="9 10">
        <text>N(6)-carboxybiotinyl-L-lysyl-[protein] + acetyl-CoA = N(6)-biotinyl-L-lysyl-[protein] + malonyl-CoA</text>
        <dbReference type="Rhea" id="RHEA:54728"/>
        <dbReference type="Rhea" id="RHEA-COMP:10505"/>
        <dbReference type="Rhea" id="RHEA-COMP:10506"/>
        <dbReference type="ChEBI" id="CHEBI:57288"/>
        <dbReference type="ChEBI" id="CHEBI:57384"/>
        <dbReference type="ChEBI" id="CHEBI:83144"/>
        <dbReference type="ChEBI" id="CHEBI:83145"/>
        <dbReference type="EC" id="2.1.3.15"/>
    </reaction>
</comment>
<reference evidence="12 13" key="1">
    <citation type="submission" date="2012-06" db="EMBL/GenBank/DDBJ databases">
        <title>Complete genome of Terriglobus roseus DSM 18391.</title>
        <authorList>
            <consortium name="US DOE Joint Genome Institute (JGI-PGF)"/>
            <person name="Lucas S."/>
            <person name="Copeland A."/>
            <person name="Lapidus A."/>
            <person name="Glavina del Rio T."/>
            <person name="Dalin E."/>
            <person name="Tice H."/>
            <person name="Bruce D."/>
            <person name="Goodwin L."/>
            <person name="Pitluck S."/>
            <person name="Peters L."/>
            <person name="Mikhailova N."/>
            <person name="Munk A.C.C."/>
            <person name="Kyrpides N."/>
            <person name="Mavromatis K."/>
            <person name="Ivanova N."/>
            <person name="Brettin T."/>
            <person name="Detter J.C."/>
            <person name="Han C."/>
            <person name="Larimer F."/>
            <person name="Land M."/>
            <person name="Hauser L."/>
            <person name="Markowitz V."/>
            <person name="Cheng J.-F."/>
            <person name="Hugenholtz P."/>
            <person name="Woyke T."/>
            <person name="Wu D."/>
            <person name="Brambilla E."/>
            <person name="Klenk H.-P."/>
            <person name="Eisen J.A."/>
        </authorList>
    </citation>
    <scope>NUCLEOTIDE SEQUENCE [LARGE SCALE GENOMIC DNA]</scope>
    <source>
        <strain evidence="13">DSM 18391 / NRRL B-41598 / KBS 63</strain>
    </source>
</reference>
<dbReference type="Pfam" id="PF03255">
    <property type="entry name" value="ACCA"/>
    <property type="match status" value="1"/>
</dbReference>
<dbReference type="SUPFAM" id="SSF52096">
    <property type="entry name" value="ClpP/crotonase"/>
    <property type="match status" value="1"/>
</dbReference>
<evidence type="ECO:0000256" key="2">
    <source>
        <dbReference type="ARBA" id="ARBA00022516"/>
    </source>
</evidence>
<evidence type="ECO:0000256" key="6">
    <source>
        <dbReference type="ARBA" id="ARBA00022840"/>
    </source>
</evidence>
<dbReference type="NCBIfam" id="NF004344">
    <property type="entry name" value="PRK05724.1"/>
    <property type="match status" value="1"/>
</dbReference>
<keyword evidence="5 10" id="KW-0276">Fatty acid metabolism</keyword>
<comment type="subunit">
    <text evidence="10">Acetyl-CoA carboxylase is a heterohexamer composed of biotin carboxyl carrier protein (AccB), biotin carboxylase (AccC) and two subunits each of ACCase subunit alpha (AccA) and ACCase subunit beta (AccD).</text>
</comment>
<evidence type="ECO:0000256" key="10">
    <source>
        <dbReference type="HAMAP-Rule" id="MF_00823"/>
    </source>
</evidence>
<sequence>MAEIEAKPVAPPVSEAWRKTEVARDPQRLHPMNFIDALFTDQSELHGDRSFGDDAAMYAGMARFGDDDVLVLCNRKGRTTKERMQFRFGSPEPEGYRKALRAMKIAEKFGRPVFSFLDLAGAYPGLGAEERGQGEAIARNLIEMSRLRVPTITVITGEGGSGGALALAVADRVLMMENAIYSVISPEGCASIMWKDAAKRQAAADALKYTAPDVSRMGCVDDVIAEPPGGVQANPERALEHIRGCLKHHFTDLKSQSMEELLERRYQKFRNIAQFYTTAKTTA</sequence>
<comment type="pathway">
    <text evidence="1 10">Lipid metabolism; malonyl-CoA biosynthesis; malonyl-CoA from acetyl-CoA: step 1/1.</text>
</comment>
<keyword evidence="10" id="KW-0963">Cytoplasm</keyword>
<keyword evidence="7 10" id="KW-0443">Lipid metabolism</keyword>
<dbReference type="OrthoDB" id="9808023at2"/>
<dbReference type="HOGENOM" id="CLU_015486_0_2_0"/>
<dbReference type="KEGG" id="trs:Terro_1946"/>
<evidence type="ECO:0000313" key="12">
    <source>
        <dbReference type="EMBL" id="AFL88232.1"/>
    </source>
</evidence>
<evidence type="ECO:0000256" key="1">
    <source>
        <dbReference type="ARBA" id="ARBA00004956"/>
    </source>
</evidence>
<evidence type="ECO:0000256" key="3">
    <source>
        <dbReference type="ARBA" id="ARBA00022679"/>
    </source>
</evidence>
<keyword evidence="2 10" id="KW-0444">Lipid biosynthesis</keyword>
<dbReference type="GO" id="GO:2001295">
    <property type="term" value="P:malonyl-CoA biosynthetic process"/>
    <property type="evidence" value="ECO:0007669"/>
    <property type="project" value="UniProtKB-UniRule"/>
</dbReference>
<dbReference type="PRINTS" id="PR01069">
    <property type="entry name" value="ACCCTRFRASEA"/>
</dbReference>
<dbReference type="GO" id="GO:0003989">
    <property type="term" value="F:acetyl-CoA carboxylase activity"/>
    <property type="evidence" value="ECO:0007669"/>
    <property type="project" value="InterPro"/>
</dbReference>
<organism evidence="12 13">
    <name type="scientific">Terriglobus roseus (strain DSM 18391 / NRRL B-41598 / KBS 63)</name>
    <dbReference type="NCBI Taxonomy" id="926566"/>
    <lineage>
        <taxon>Bacteria</taxon>
        <taxon>Pseudomonadati</taxon>
        <taxon>Acidobacteriota</taxon>
        <taxon>Terriglobia</taxon>
        <taxon>Terriglobales</taxon>
        <taxon>Acidobacteriaceae</taxon>
        <taxon>Terriglobus</taxon>
    </lineage>
</organism>
<dbReference type="InterPro" id="IPR011763">
    <property type="entry name" value="COA_CT_C"/>
</dbReference>
<keyword evidence="6 10" id="KW-0067">ATP-binding</keyword>
<dbReference type="Gene3D" id="3.90.226.10">
    <property type="entry name" value="2-enoyl-CoA Hydratase, Chain A, domain 1"/>
    <property type="match status" value="1"/>
</dbReference>
<dbReference type="RefSeq" id="WP_014785801.1">
    <property type="nucleotide sequence ID" value="NC_018014.1"/>
</dbReference>
<gene>
    <name evidence="10" type="primary">accA</name>
    <name evidence="12" type="ordered locus">Terro_1946</name>
</gene>
<dbReference type="EMBL" id="CP003379">
    <property type="protein sequence ID" value="AFL88232.1"/>
    <property type="molecule type" value="Genomic_DNA"/>
</dbReference>
<accession>I3ZG64</accession>
<feature type="domain" description="CoA carboxyltransferase C-terminal" evidence="11">
    <location>
        <begin position="8"/>
        <end position="252"/>
    </location>
</feature>
<keyword evidence="13" id="KW-1185">Reference proteome</keyword>
<keyword evidence="8 10" id="KW-0275">Fatty acid biosynthesis</keyword>
<dbReference type="HAMAP" id="MF_00823">
    <property type="entry name" value="AcetylCoA_CT_alpha"/>
    <property type="match status" value="1"/>
</dbReference>
<comment type="similarity">
    <text evidence="10">Belongs to the AccA family.</text>
</comment>
<evidence type="ECO:0000256" key="9">
    <source>
        <dbReference type="ARBA" id="ARBA00049152"/>
    </source>
</evidence>
<dbReference type="GO" id="GO:0006633">
    <property type="term" value="P:fatty acid biosynthetic process"/>
    <property type="evidence" value="ECO:0007669"/>
    <property type="project" value="UniProtKB-KW"/>
</dbReference>
<dbReference type="NCBIfam" id="NF041504">
    <property type="entry name" value="AccA_sub"/>
    <property type="match status" value="1"/>
</dbReference>
<evidence type="ECO:0000256" key="4">
    <source>
        <dbReference type="ARBA" id="ARBA00022741"/>
    </source>
</evidence>
<dbReference type="EC" id="2.1.3.15" evidence="10"/>
<keyword evidence="4 10" id="KW-0547">Nucleotide-binding</keyword>
<evidence type="ECO:0000313" key="13">
    <source>
        <dbReference type="Proteomes" id="UP000006056"/>
    </source>
</evidence>
<proteinExistence type="inferred from homology"/>
<dbReference type="PROSITE" id="PS50989">
    <property type="entry name" value="COA_CT_CTER"/>
    <property type="match status" value="1"/>
</dbReference>
<name>I3ZG64_TERRK</name>
<dbReference type="eggNOG" id="COG0825">
    <property type="taxonomic scope" value="Bacteria"/>
</dbReference>
<dbReference type="GO" id="GO:0009317">
    <property type="term" value="C:acetyl-CoA carboxylase complex"/>
    <property type="evidence" value="ECO:0007669"/>
    <property type="project" value="InterPro"/>
</dbReference>
<dbReference type="AlphaFoldDB" id="I3ZG64"/>
<keyword evidence="3 10" id="KW-0808">Transferase</keyword>
<dbReference type="UniPathway" id="UPA00655">
    <property type="reaction ID" value="UER00711"/>
</dbReference>